<name>A0A0F9B995_9ZZZZ</name>
<feature type="non-terminal residue" evidence="1">
    <location>
        <position position="182"/>
    </location>
</feature>
<dbReference type="EMBL" id="LAZR01050474">
    <property type="protein sequence ID" value="KKK87279.1"/>
    <property type="molecule type" value="Genomic_DNA"/>
</dbReference>
<evidence type="ECO:0000313" key="1">
    <source>
        <dbReference type="EMBL" id="KKK87279.1"/>
    </source>
</evidence>
<proteinExistence type="predicted"/>
<reference evidence="1" key="1">
    <citation type="journal article" date="2015" name="Nature">
        <title>Complex archaea that bridge the gap between prokaryotes and eukaryotes.</title>
        <authorList>
            <person name="Spang A."/>
            <person name="Saw J.H."/>
            <person name="Jorgensen S.L."/>
            <person name="Zaremba-Niedzwiedzka K."/>
            <person name="Martijn J."/>
            <person name="Lind A.E."/>
            <person name="van Eijk R."/>
            <person name="Schleper C."/>
            <person name="Guy L."/>
            <person name="Ettema T.J."/>
        </authorList>
    </citation>
    <scope>NUCLEOTIDE SEQUENCE</scope>
</reference>
<dbReference type="AlphaFoldDB" id="A0A0F9B995"/>
<sequence>MTLTLAKARSHVSPVAIRRALHADRWVPRYRAVIQRVLNRQVRQVARESLVAIPNPDRHVTQWAEELAREKKRWVYAIVLEGYELAGLEVERLSEGKSAGDPRGKADPIPIPDASVELGREAGGEFLLRGDFDSIDRWVDTTSLGEAQTSARKLERIWKDAVASRDPVTGAAWTADQIGKQI</sequence>
<gene>
    <name evidence="1" type="ORF">LCGC14_2754840</name>
</gene>
<accession>A0A0F9B995</accession>
<organism evidence="1">
    <name type="scientific">marine sediment metagenome</name>
    <dbReference type="NCBI Taxonomy" id="412755"/>
    <lineage>
        <taxon>unclassified sequences</taxon>
        <taxon>metagenomes</taxon>
        <taxon>ecological metagenomes</taxon>
    </lineage>
</organism>
<protein>
    <submittedName>
        <fullName evidence="1">Uncharacterized protein</fullName>
    </submittedName>
</protein>
<comment type="caution">
    <text evidence="1">The sequence shown here is derived from an EMBL/GenBank/DDBJ whole genome shotgun (WGS) entry which is preliminary data.</text>
</comment>